<keyword evidence="1" id="KW-1133">Transmembrane helix</keyword>
<accession>A0A498IQH0</accession>
<keyword evidence="1" id="KW-0812">Transmembrane</keyword>
<dbReference type="STRING" id="3750.A0A498IQH0"/>
<feature type="transmembrane region" description="Helical" evidence="1">
    <location>
        <begin position="21"/>
        <end position="40"/>
    </location>
</feature>
<name>A0A498IQH0_MALDO</name>
<evidence type="ECO:0000259" key="2">
    <source>
        <dbReference type="Pfam" id="PF00179"/>
    </source>
</evidence>
<dbReference type="Pfam" id="PF00179">
    <property type="entry name" value="UQ_con"/>
    <property type="match status" value="1"/>
</dbReference>
<keyword evidence="1" id="KW-0472">Membrane</keyword>
<evidence type="ECO:0000313" key="3">
    <source>
        <dbReference type="EMBL" id="RXH85500.1"/>
    </source>
</evidence>
<protein>
    <recommendedName>
        <fullName evidence="2">UBC core domain-containing protein</fullName>
    </recommendedName>
</protein>
<dbReference type="Gene3D" id="3.10.110.10">
    <property type="entry name" value="Ubiquitin Conjugating Enzyme"/>
    <property type="match status" value="1"/>
</dbReference>
<dbReference type="InterPro" id="IPR016135">
    <property type="entry name" value="UBQ-conjugating_enzyme/RWD"/>
</dbReference>
<gene>
    <name evidence="3" type="ORF">DVH24_009321</name>
</gene>
<feature type="domain" description="UBC core" evidence="2">
    <location>
        <begin position="101"/>
        <end position="152"/>
    </location>
</feature>
<reference evidence="3 4" key="1">
    <citation type="submission" date="2018-10" db="EMBL/GenBank/DDBJ databases">
        <title>A high-quality apple genome assembly.</title>
        <authorList>
            <person name="Hu J."/>
        </authorList>
    </citation>
    <scope>NUCLEOTIDE SEQUENCE [LARGE SCALE GENOMIC DNA]</scope>
    <source>
        <strain evidence="4">cv. HFTH1</strain>
        <tissue evidence="3">Young leaf</tissue>
    </source>
</reference>
<dbReference type="SUPFAM" id="SSF54495">
    <property type="entry name" value="UBC-like"/>
    <property type="match status" value="1"/>
</dbReference>
<keyword evidence="4" id="KW-1185">Reference proteome</keyword>
<proteinExistence type="predicted"/>
<dbReference type="Proteomes" id="UP000290289">
    <property type="component" value="Chromosome 10"/>
</dbReference>
<sequence length="175" mass="20152">MEEIFGIRDRKTDEKNMIEEWVQFIFTIFFTNLGFCLGLRPSLALRRCVCAGTTFSTFCLHWDDCILKLLWDLHVTPVLNNYRSSKGQLITIFHQVRKTTVINQTWSPMFDLANVFEALLPQLLLYPNPSDPLNGEAATLMMRFRATYEQGVKGGTIVLSDDGRYFSKDAVEIQD</sequence>
<dbReference type="AlphaFoldDB" id="A0A498IQH0"/>
<organism evidence="3 4">
    <name type="scientific">Malus domestica</name>
    <name type="common">Apple</name>
    <name type="synonym">Pyrus malus</name>
    <dbReference type="NCBI Taxonomy" id="3750"/>
    <lineage>
        <taxon>Eukaryota</taxon>
        <taxon>Viridiplantae</taxon>
        <taxon>Streptophyta</taxon>
        <taxon>Embryophyta</taxon>
        <taxon>Tracheophyta</taxon>
        <taxon>Spermatophyta</taxon>
        <taxon>Magnoliopsida</taxon>
        <taxon>eudicotyledons</taxon>
        <taxon>Gunneridae</taxon>
        <taxon>Pentapetalae</taxon>
        <taxon>rosids</taxon>
        <taxon>fabids</taxon>
        <taxon>Rosales</taxon>
        <taxon>Rosaceae</taxon>
        <taxon>Amygdaloideae</taxon>
        <taxon>Maleae</taxon>
        <taxon>Malus</taxon>
    </lineage>
</organism>
<dbReference type="InterPro" id="IPR000608">
    <property type="entry name" value="UBC"/>
</dbReference>
<evidence type="ECO:0000256" key="1">
    <source>
        <dbReference type="SAM" id="Phobius"/>
    </source>
</evidence>
<dbReference type="EMBL" id="RDQH01000336">
    <property type="protein sequence ID" value="RXH85500.1"/>
    <property type="molecule type" value="Genomic_DNA"/>
</dbReference>
<comment type="caution">
    <text evidence="3">The sequence shown here is derived from an EMBL/GenBank/DDBJ whole genome shotgun (WGS) entry which is preliminary data.</text>
</comment>
<evidence type="ECO:0000313" key="4">
    <source>
        <dbReference type="Proteomes" id="UP000290289"/>
    </source>
</evidence>